<proteinExistence type="predicted"/>
<sequence length="106" mass="12924">MEFHILEDKQMRDIGFTDHVKSKWYFIKSIQPNITFNLTIHKKSLKGEIDVLDERYLQPYDYQYYMKAYTREELEFPYVTNDKVQEIMAKFIEQGIITEYEMGSYI</sequence>
<dbReference type="KEGG" id="bteq:G4P54_09765"/>
<evidence type="ECO:0000313" key="2">
    <source>
        <dbReference type="Proteomes" id="UP000501914"/>
    </source>
</evidence>
<dbReference type="RefSeq" id="WP_167872520.1">
    <property type="nucleotide sequence ID" value="NZ_CP048852.1"/>
</dbReference>
<evidence type="ECO:0000313" key="1">
    <source>
        <dbReference type="EMBL" id="QIW80071.1"/>
    </source>
</evidence>
<accession>A0A6H0WHP8</accession>
<protein>
    <submittedName>
        <fullName evidence="1">Uncharacterized protein</fullName>
    </submittedName>
</protein>
<gene>
    <name evidence="1" type="ORF">G4P54_09765</name>
</gene>
<name>A0A6H0WHP8_9BACI</name>
<dbReference type="AlphaFoldDB" id="A0A6H0WHP8"/>
<keyword evidence="2" id="KW-1185">Reference proteome</keyword>
<dbReference type="Proteomes" id="UP000501914">
    <property type="component" value="Chromosome"/>
</dbReference>
<dbReference type="EMBL" id="CP048852">
    <property type="protein sequence ID" value="QIW80071.1"/>
    <property type="molecule type" value="Genomic_DNA"/>
</dbReference>
<reference evidence="1 2" key="1">
    <citation type="submission" date="2020-02" db="EMBL/GenBank/DDBJ databases">
        <title>Genome sequencing, annotation and comparative genomic analysis of Bacillus tequilensis EA-CB0015, an effective biological control agent against Pseudocercospora fijiensis in banana plants.</title>
        <authorList>
            <person name="Cuellar-Gaviria T.Z."/>
            <person name="Ju K.-S."/>
            <person name="Villegas-Escobar V."/>
        </authorList>
    </citation>
    <scope>NUCLEOTIDE SEQUENCE [LARGE SCALE GENOMIC DNA]</scope>
    <source>
        <strain evidence="1 2">EA-CB0015</strain>
    </source>
</reference>
<organism evidence="1 2">
    <name type="scientific">Bacillus tequilensis</name>
    <dbReference type="NCBI Taxonomy" id="227866"/>
    <lineage>
        <taxon>Bacteria</taxon>
        <taxon>Bacillati</taxon>
        <taxon>Bacillota</taxon>
        <taxon>Bacilli</taxon>
        <taxon>Bacillales</taxon>
        <taxon>Bacillaceae</taxon>
        <taxon>Bacillus</taxon>
    </lineage>
</organism>